<comment type="similarity">
    <text evidence="2">Belongs to the membrane fusion protein (MFP) (TC 8.A.1) family.</text>
</comment>
<dbReference type="Gene3D" id="2.40.50.100">
    <property type="match status" value="1"/>
</dbReference>
<evidence type="ECO:0000313" key="5">
    <source>
        <dbReference type="Proteomes" id="UP000178429"/>
    </source>
</evidence>
<dbReference type="AlphaFoldDB" id="A0A1F8C133"/>
<evidence type="ECO:0000256" key="2">
    <source>
        <dbReference type="ARBA" id="ARBA00009477"/>
    </source>
</evidence>
<dbReference type="SUPFAM" id="SSF111369">
    <property type="entry name" value="HlyD-like secretion proteins"/>
    <property type="match status" value="1"/>
</dbReference>
<evidence type="ECO:0000256" key="1">
    <source>
        <dbReference type="ARBA" id="ARBA00004196"/>
    </source>
</evidence>
<accession>A0A1F8C133</accession>
<dbReference type="InterPro" id="IPR006143">
    <property type="entry name" value="RND_pump_MFP"/>
</dbReference>
<dbReference type="STRING" id="1802525.A2975_05245"/>
<evidence type="ECO:0000256" key="3">
    <source>
        <dbReference type="ARBA" id="ARBA00023054"/>
    </source>
</evidence>
<dbReference type="GO" id="GO:0016020">
    <property type="term" value="C:membrane"/>
    <property type="evidence" value="ECO:0007669"/>
    <property type="project" value="InterPro"/>
</dbReference>
<name>A0A1F8C133_9BACT</name>
<dbReference type="Gene3D" id="2.40.30.170">
    <property type="match status" value="1"/>
</dbReference>
<dbReference type="EMBL" id="MGHL01000007">
    <property type="protein sequence ID" value="OGM69982.1"/>
    <property type="molecule type" value="Genomic_DNA"/>
</dbReference>
<dbReference type="GO" id="GO:0030313">
    <property type="term" value="C:cell envelope"/>
    <property type="evidence" value="ECO:0007669"/>
    <property type="project" value="UniProtKB-SubCell"/>
</dbReference>
<gene>
    <name evidence="4" type="ORF">A2975_05245</name>
</gene>
<dbReference type="GO" id="GO:0022857">
    <property type="term" value="F:transmembrane transporter activity"/>
    <property type="evidence" value="ECO:0007669"/>
    <property type="project" value="InterPro"/>
</dbReference>
<organism evidence="4 5">
    <name type="scientific">Candidatus Woesebacteria bacterium RIFCSPLOWO2_01_FULL_44_14</name>
    <dbReference type="NCBI Taxonomy" id="1802525"/>
    <lineage>
        <taxon>Bacteria</taxon>
        <taxon>Candidatus Woeseibacteriota</taxon>
    </lineage>
</organism>
<sequence length="272" mass="29257">MKKRYLIFGGALLLVGITFWRLVIYPKANSSKTATIQKGTVEEELILTGEVSADDYASLAFASSGKLAWVGVAEGDMVKKGATLARLDATVAAQDVKITDATLREEAATLDRVYDTLGDKAGKESFAEKETRTTAETAKDRAVFSHIKAQNILSTTTLTSPFDGIVTYIANPFAGINVIATQPQIEVVNPETLYFDVTADQSEVLDLTVGQKVGIVLDSLPDSKLEGEISFISFAPKVGEVGTAYKVKVKFVGEIDSQKIRIGMTGDATIYD</sequence>
<evidence type="ECO:0000313" key="4">
    <source>
        <dbReference type="EMBL" id="OGM69982.1"/>
    </source>
</evidence>
<proteinExistence type="inferred from homology"/>
<dbReference type="InterPro" id="IPR050465">
    <property type="entry name" value="UPF0194_transport"/>
</dbReference>
<keyword evidence="3" id="KW-0175">Coiled coil</keyword>
<dbReference type="NCBIfam" id="TIGR01730">
    <property type="entry name" value="RND_mfp"/>
    <property type="match status" value="1"/>
</dbReference>
<dbReference type="PANTHER" id="PTHR32347">
    <property type="entry name" value="EFFLUX SYSTEM COMPONENT YKNX-RELATED"/>
    <property type="match status" value="1"/>
</dbReference>
<reference evidence="4 5" key="1">
    <citation type="journal article" date="2016" name="Nat. Commun.">
        <title>Thousands of microbial genomes shed light on interconnected biogeochemical processes in an aquifer system.</title>
        <authorList>
            <person name="Anantharaman K."/>
            <person name="Brown C.T."/>
            <person name="Hug L.A."/>
            <person name="Sharon I."/>
            <person name="Castelle C.J."/>
            <person name="Probst A.J."/>
            <person name="Thomas B.C."/>
            <person name="Singh A."/>
            <person name="Wilkins M.J."/>
            <person name="Karaoz U."/>
            <person name="Brodie E.L."/>
            <person name="Williams K.H."/>
            <person name="Hubbard S.S."/>
            <person name="Banfield J.F."/>
        </authorList>
    </citation>
    <scope>NUCLEOTIDE SEQUENCE [LARGE SCALE GENOMIC DNA]</scope>
</reference>
<dbReference type="Proteomes" id="UP000178429">
    <property type="component" value="Unassembled WGS sequence"/>
</dbReference>
<protein>
    <submittedName>
        <fullName evidence="4">Uncharacterized protein</fullName>
    </submittedName>
</protein>
<comment type="caution">
    <text evidence="4">The sequence shown here is derived from an EMBL/GenBank/DDBJ whole genome shotgun (WGS) entry which is preliminary data.</text>
</comment>
<comment type="subcellular location">
    <subcellularLocation>
        <location evidence="1">Cell envelope</location>
    </subcellularLocation>
</comment>